<name>V4BXX0_LOTGI</name>
<evidence type="ECO:0000256" key="8">
    <source>
        <dbReference type="ARBA" id="ARBA00023065"/>
    </source>
</evidence>
<comment type="subcellular location">
    <subcellularLocation>
        <location evidence="1">Cell membrane</location>
        <topology evidence="1">Multi-pass membrane protein</topology>
    </subcellularLocation>
</comment>
<dbReference type="Proteomes" id="UP000030746">
    <property type="component" value="Unassembled WGS sequence"/>
</dbReference>
<evidence type="ECO:0000256" key="6">
    <source>
        <dbReference type="ARBA" id="ARBA00022781"/>
    </source>
</evidence>
<keyword evidence="10" id="KW-0407">Ion channel</keyword>
<feature type="transmembrane region" description="Helical" evidence="12">
    <location>
        <begin position="376"/>
        <end position="399"/>
    </location>
</feature>
<dbReference type="CTD" id="20247729"/>
<evidence type="ECO:0000256" key="7">
    <source>
        <dbReference type="ARBA" id="ARBA00022989"/>
    </source>
</evidence>
<keyword evidence="14" id="KW-1185">Reference proteome</keyword>
<dbReference type="PANTHER" id="PTHR21522:SF32">
    <property type="entry name" value="OTOPETRIN-2"/>
    <property type="match status" value="1"/>
</dbReference>
<evidence type="ECO:0008006" key="15">
    <source>
        <dbReference type="Google" id="ProtNLM"/>
    </source>
</evidence>
<evidence type="ECO:0000256" key="5">
    <source>
        <dbReference type="ARBA" id="ARBA00022692"/>
    </source>
</evidence>
<dbReference type="HOGENOM" id="CLU_564513_0_0_1"/>
<feature type="region of interest" description="Disordered" evidence="11">
    <location>
        <begin position="1"/>
        <end position="182"/>
    </location>
</feature>
<dbReference type="GO" id="GO:0015252">
    <property type="term" value="F:proton channel activity"/>
    <property type="evidence" value="ECO:0007669"/>
    <property type="project" value="InterPro"/>
</dbReference>
<dbReference type="GO" id="GO:0005886">
    <property type="term" value="C:plasma membrane"/>
    <property type="evidence" value="ECO:0007669"/>
    <property type="project" value="UniProtKB-SubCell"/>
</dbReference>
<dbReference type="OrthoDB" id="6429739at2759"/>
<reference evidence="13 14" key="1">
    <citation type="journal article" date="2013" name="Nature">
        <title>Insights into bilaterian evolution from three spiralian genomes.</title>
        <authorList>
            <person name="Simakov O."/>
            <person name="Marletaz F."/>
            <person name="Cho S.J."/>
            <person name="Edsinger-Gonzales E."/>
            <person name="Havlak P."/>
            <person name="Hellsten U."/>
            <person name="Kuo D.H."/>
            <person name="Larsson T."/>
            <person name="Lv J."/>
            <person name="Arendt D."/>
            <person name="Savage R."/>
            <person name="Osoegawa K."/>
            <person name="de Jong P."/>
            <person name="Grimwood J."/>
            <person name="Chapman J.A."/>
            <person name="Shapiro H."/>
            <person name="Aerts A."/>
            <person name="Otillar R.P."/>
            <person name="Terry A.Y."/>
            <person name="Boore J.L."/>
            <person name="Grigoriev I.V."/>
            <person name="Lindberg D.R."/>
            <person name="Seaver E.C."/>
            <person name="Weisblat D.A."/>
            <person name="Putnam N.H."/>
            <person name="Rokhsar D.S."/>
        </authorList>
    </citation>
    <scope>NUCLEOTIDE SEQUENCE [LARGE SCALE GENOMIC DNA]</scope>
</reference>
<feature type="transmembrane region" description="Helical" evidence="12">
    <location>
        <begin position="419"/>
        <end position="440"/>
    </location>
</feature>
<dbReference type="RefSeq" id="XP_009055560.1">
    <property type="nucleotide sequence ID" value="XM_009057312.1"/>
</dbReference>
<feature type="compositionally biased region" description="Low complexity" evidence="11">
    <location>
        <begin position="107"/>
        <end position="119"/>
    </location>
</feature>
<dbReference type="EMBL" id="KB201890">
    <property type="protein sequence ID" value="ESO93944.1"/>
    <property type="molecule type" value="Genomic_DNA"/>
</dbReference>
<feature type="compositionally biased region" description="Polar residues" evidence="11">
    <location>
        <begin position="1"/>
        <end position="13"/>
    </location>
</feature>
<keyword evidence="7 12" id="KW-1133">Transmembrane helix</keyword>
<accession>V4BXX0</accession>
<proteinExistence type="inferred from homology"/>
<dbReference type="AlphaFoldDB" id="V4BXX0"/>
<evidence type="ECO:0000256" key="12">
    <source>
        <dbReference type="SAM" id="Phobius"/>
    </source>
</evidence>
<feature type="region of interest" description="Disordered" evidence="11">
    <location>
        <begin position="208"/>
        <end position="250"/>
    </location>
</feature>
<feature type="compositionally biased region" description="Polar residues" evidence="11">
    <location>
        <begin position="68"/>
        <end position="77"/>
    </location>
</feature>
<dbReference type="GeneID" id="20247729"/>
<protein>
    <recommendedName>
        <fullName evidence="15">Otopetrin</fullName>
    </recommendedName>
</protein>
<feature type="transmembrane region" description="Helical" evidence="12">
    <location>
        <begin position="271"/>
        <end position="290"/>
    </location>
</feature>
<evidence type="ECO:0000256" key="11">
    <source>
        <dbReference type="SAM" id="MobiDB-lite"/>
    </source>
</evidence>
<feature type="transmembrane region" description="Helical" evidence="12">
    <location>
        <begin position="310"/>
        <end position="328"/>
    </location>
</feature>
<evidence type="ECO:0000256" key="10">
    <source>
        <dbReference type="ARBA" id="ARBA00023303"/>
    </source>
</evidence>
<dbReference type="InterPro" id="IPR004878">
    <property type="entry name" value="Otopetrin"/>
</dbReference>
<dbReference type="PANTHER" id="PTHR21522">
    <property type="entry name" value="PROTON CHANNEL OTOP"/>
    <property type="match status" value="1"/>
</dbReference>
<evidence type="ECO:0000256" key="9">
    <source>
        <dbReference type="ARBA" id="ARBA00023136"/>
    </source>
</evidence>
<comment type="similarity">
    <text evidence="2">Belongs to the otopetrin family.</text>
</comment>
<sequence>MEIGNNSSDNVGTRSEEYLENEDSNDKSRNEDLESNSGVDVNPIRSIRDGYVTVAPSPVVIAMETENNENPGENDNFGNDGMYDTSSNSESDDTQIWVPAGARGPASSLDSRSNLSSLSNQGSAEPSTPRDDFSQSPASPHRIRPVGTFKNAGMSTSLTEDSRSTTPGQASQQQYPQFSSSASYIPSIVSPIRRPQVSREDRAERVITLDSEVTSLPNGDSGIGNEDNSPGQDEAFLPDTPPPSPTNKRYDKSHRRLSFNLIFNSPVVDSLFVNLSGLYAMLLIILGTILPVSEVFTSIQRPYLFQGFYIYLYGVSVLFILFIYILVLKSPSCKRGCSCCKKRSKTEEDLVNAIEKSTSIKKYTYDNSTFTHTGSFYLRLGAVAFGIGSMIKSGLQFGIFFENDPFSGCQHLTFGFRPILHLFFTFIQLYFVFLNSKVCIQEYKLISRFGLMHLVATNICVWLENIIHETLIEIKDSSDLNYSH</sequence>
<evidence type="ECO:0000313" key="13">
    <source>
        <dbReference type="EMBL" id="ESO93944.1"/>
    </source>
</evidence>
<dbReference type="Pfam" id="PF03189">
    <property type="entry name" value="Otopetrin"/>
    <property type="match status" value="1"/>
</dbReference>
<evidence type="ECO:0000256" key="3">
    <source>
        <dbReference type="ARBA" id="ARBA00022448"/>
    </source>
</evidence>
<keyword evidence="8" id="KW-0406">Ion transport</keyword>
<keyword evidence="5 12" id="KW-0812">Transmembrane</keyword>
<evidence type="ECO:0000256" key="4">
    <source>
        <dbReference type="ARBA" id="ARBA00022475"/>
    </source>
</evidence>
<keyword evidence="3" id="KW-0813">Transport</keyword>
<feature type="compositionally biased region" description="Polar residues" evidence="11">
    <location>
        <begin position="153"/>
        <end position="175"/>
    </location>
</feature>
<evidence type="ECO:0000256" key="1">
    <source>
        <dbReference type="ARBA" id="ARBA00004651"/>
    </source>
</evidence>
<feature type="non-terminal residue" evidence="13">
    <location>
        <position position="484"/>
    </location>
</feature>
<keyword evidence="9 12" id="KW-0472">Membrane</keyword>
<keyword evidence="4" id="KW-1003">Cell membrane</keyword>
<dbReference type="KEGG" id="lgi:LOTGIDRAFT_228650"/>
<gene>
    <name evidence="13" type="ORF">LOTGIDRAFT_228650</name>
</gene>
<evidence type="ECO:0000256" key="2">
    <source>
        <dbReference type="ARBA" id="ARBA00006513"/>
    </source>
</evidence>
<organism evidence="13 14">
    <name type="scientific">Lottia gigantea</name>
    <name type="common">Giant owl limpet</name>
    <dbReference type="NCBI Taxonomy" id="225164"/>
    <lineage>
        <taxon>Eukaryota</taxon>
        <taxon>Metazoa</taxon>
        <taxon>Spiralia</taxon>
        <taxon>Lophotrochozoa</taxon>
        <taxon>Mollusca</taxon>
        <taxon>Gastropoda</taxon>
        <taxon>Patellogastropoda</taxon>
        <taxon>Lottioidea</taxon>
        <taxon>Lottiidae</taxon>
        <taxon>Lottia</taxon>
    </lineage>
</organism>
<keyword evidence="6" id="KW-0375">Hydrogen ion transport</keyword>
<evidence type="ECO:0000313" key="14">
    <source>
        <dbReference type="Proteomes" id="UP000030746"/>
    </source>
</evidence>